<dbReference type="KEGG" id="dpa:109544353"/>
<dbReference type="InterPro" id="IPR036691">
    <property type="entry name" value="Endo/exonu/phosph_ase_sf"/>
</dbReference>
<dbReference type="EnsemblMetazoa" id="XM_019914469.1">
    <property type="protein sequence ID" value="XP_019770028.1"/>
    <property type="gene ID" value="LOC109544353"/>
</dbReference>
<dbReference type="Proteomes" id="UP000019118">
    <property type="component" value="Unassembled WGS sequence"/>
</dbReference>
<dbReference type="GeneID" id="109544353"/>
<name>A0AAR5Q9X5_DENPD</name>
<proteinExistence type="predicted"/>
<keyword evidence="2" id="KW-1185">Reference proteome</keyword>
<evidence type="ECO:0000313" key="2">
    <source>
        <dbReference type="Proteomes" id="UP000019118"/>
    </source>
</evidence>
<protein>
    <submittedName>
        <fullName evidence="1">Uncharacterized protein</fullName>
    </submittedName>
</protein>
<accession>A0AAR5Q9X5</accession>
<dbReference type="Gene3D" id="3.60.10.10">
    <property type="entry name" value="Endonuclease/exonuclease/phosphatase"/>
    <property type="match status" value="1"/>
</dbReference>
<evidence type="ECO:0000313" key="1">
    <source>
        <dbReference type="EnsemblMetazoa" id="XP_019770028.1"/>
    </source>
</evidence>
<organism evidence="1 2">
    <name type="scientific">Dendroctonus ponderosae</name>
    <name type="common">Mountain pine beetle</name>
    <dbReference type="NCBI Taxonomy" id="77166"/>
    <lineage>
        <taxon>Eukaryota</taxon>
        <taxon>Metazoa</taxon>
        <taxon>Ecdysozoa</taxon>
        <taxon>Arthropoda</taxon>
        <taxon>Hexapoda</taxon>
        <taxon>Insecta</taxon>
        <taxon>Pterygota</taxon>
        <taxon>Neoptera</taxon>
        <taxon>Endopterygota</taxon>
        <taxon>Coleoptera</taxon>
        <taxon>Polyphaga</taxon>
        <taxon>Cucujiformia</taxon>
        <taxon>Curculionidae</taxon>
        <taxon>Scolytinae</taxon>
        <taxon>Dendroctonus</taxon>
    </lineage>
</organism>
<reference evidence="1" key="2">
    <citation type="submission" date="2024-08" db="UniProtKB">
        <authorList>
            <consortium name="EnsemblMetazoa"/>
        </authorList>
    </citation>
    <scope>IDENTIFICATION</scope>
</reference>
<reference evidence="2" key="1">
    <citation type="journal article" date="2013" name="Genome Biol.">
        <title>Draft genome of the mountain pine beetle, Dendroctonus ponderosae Hopkins, a major forest pest.</title>
        <authorList>
            <person name="Keeling C.I."/>
            <person name="Yuen M.M."/>
            <person name="Liao N.Y."/>
            <person name="Docking T.R."/>
            <person name="Chan S.K."/>
            <person name="Taylor G.A."/>
            <person name="Palmquist D.L."/>
            <person name="Jackman S.D."/>
            <person name="Nguyen A."/>
            <person name="Li M."/>
            <person name="Henderson H."/>
            <person name="Janes J.K."/>
            <person name="Zhao Y."/>
            <person name="Pandoh P."/>
            <person name="Moore R."/>
            <person name="Sperling F.A."/>
            <person name="Huber D.P."/>
            <person name="Birol I."/>
            <person name="Jones S.J."/>
            <person name="Bohlmann J."/>
        </authorList>
    </citation>
    <scope>NUCLEOTIDE SEQUENCE</scope>
</reference>
<dbReference type="AlphaFoldDB" id="A0AAR5Q9X5"/>
<sequence length="216" mass="25476">MIKTIKFRKNNEYLGCRYFKLLISVHVPTEDKDEVTKGLVYYTLERKPAQLLKQDMTLTLVDFNKKIEQEKTFRPHVGIQPAQSFGRNGLRVPDLAASTNMLIKSTIFEHKDKHNNTWRYNYGVTRNQIDHVKVNARQVRYVLDLRSYKEVDANSDYFLIKAKIKARIAIVNNTRTTRLSAQWDIEKLHQTQYQGELEPLIRQNTKTSYNTDMETY</sequence>